<reference evidence="2 3" key="1">
    <citation type="submission" date="2017-11" db="EMBL/GenBank/DDBJ databases">
        <title>Genomic Encyclopedia of Archaeal and Bacterial Type Strains, Phase II (KMG-II): From Individual Species to Whole Genera.</title>
        <authorList>
            <person name="Goeker M."/>
        </authorList>
    </citation>
    <scope>NUCLEOTIDE SEQUENCE [LARGE SCALE GENOMIC DNA]</scope>
    <source>
        <strain evidence="2 3">DSM 27763</strain>
    </source>
</reference>
<sequence length="151" mass="17138">MSNRRRTTTDPLDEPRRGPRRDRRGRGFRGPVALPGPLSPDGVPGAWDRRARFDTAVIGAVARLRPRYADALDALDVAVEDVPVLPRRWPDEVPLGIVDPHPRRPRVVLFRWPLQHRAPDRAELDELVLTVLVDQLATLWQTDADEIDPRS</sequence>
<dbReference type="Proteomes" id="UP000230842">
    <property type="component" value="Unassembled WGS sequence"/>
</dbReference>
<proteinExistence type="predicted"/>
<dbReference type="RefSeq" id="WP_211288069.1">
    <property type="nucleotide sequence ID" value="NZ_PGEZ01000001.1"/>
</dbReference>
<organism evidence="2 3">
    <name type="scientific">Mumia flava</name>
    <dbReference type="NCBI Taxonomy" id="1348852"/>
    <lineage>
        <taxon>Bacteria</taxon>
        <taxon>Bacillati</taxon>
        <taxon>Actinomycetota</taxon>
        <taxon>Actinomycetes</taxon>
        <taxon>Propionibacteriales</taxon>
        <taxon>Nocardioidaceae</taxon>
        <taxon>Mumia</taxon>
    </lineage>
</organism>
<evidence type="ECO:0000313" key="2">
    <source>
        <dbReference type="EMBL" id="PJJ58533.1"/>
    </source>
</evidence>
<evidence type="ECO:0000256" key="1">
    <source>
        <dbReference type="SAM" id="MobiDB-lite"/>
    </source>
</evidence>
<name>A0A2M9BKR9_9ACTN</name>
<dbReference type="CDD" id="cd12954">
    <property type="entry name" value="MMP_TTHA0227_like_1"/>
    <property type="match status" value="1"/>
</dbReference>
<accession>A0A2M9BKR9</accession>
<feature type="region of interest" description="Disordered" evidence="1">
    <location>
        <begin position="1"/>
        <end position="45"/>
    </location>
</feature>
<dbReference type="AlphaFoldDB" id="A0A2M9BKR9"/>
<dbReference type="Pfam" id="PF06262">
    <property type="entry name" value="Zincin_1"/>
    <property type="match status" value="1"/>
</dbReference>
<dbReference type="Gene3D" id="3.30.2010.20">
    <property type="match status" value="1"/>
</dbReference>
<dbReference type="InterPro" id="IPR038555">
    <property type="entry name" value="Zincin_1_sf"/>
</dbReference>
<gene>
    <name evidence="2" type="ORF">CLV56_2784</name>
</gene>
<protein>
    <submittedName>
        <fullName evidence="2">Zinicin-like metallopeptidase</fullName>
    </submittedName>
</protein>
<keyword evidence="3" id="KW-1185">Reference proteome</keyword>
<dbReference type="InterPro" id="IPR010428">
    <property type="entry name" value="Zincin_1"/>
</dbReference>
<comment type="caution">
    <text evidence="2">The sequence shown here is derived from an EMBL/GenBank/DDBJ whole genome shotgun (WGS) entry which is preliminary data.</text>
</comment>
<evidence type="ECO:0000313" key="3">
    <source>
        <dbReference type="Proteomes" id="UP000230842"/>
    </source>
</evidence>
<dbReference type="SUPFAM" id="SSF55486">
    <property type="entry name" value="Metalloproteases ('zincins'), catalytic domain"/>
    <property type="match status" value="1"/>
</dbReference>
<dbReference type="EMBL" id="PGEZ01000001">
    <property type="protein sequence ID" value="PJJ58533.1"/>
    <property type="molecule type" value="Genomic_DNA"/>
</dbReference>
<feature type="compositionally biased region" description="Basic residues" evidence="1">
    <location>
        <begin position="18"/>
        <end position="27"/>
    </location>
</feature>